<accession>A0ABW2V6E0</accession>
<comment type="caution">
    <text evidence="4">The sequence shown here is derived from an EMBL/GenBank/DDBJ whole genome shotgun (WGS) entry which is preliminary data.</text>
</comment>
<dbReference type="SMART" id="SM00636">
    <property type="entry name" value="Glyco_18"/>
    <property type="match status" value="1"/>
</dbReference>
<dbReference type="RefSeq" id="WP_246068110.1">
    <property type="nucleotide sequence ID" value="NZ_JBHTGQ010000031.1"/>
</dbReference>
<dbReference type="EMBL" id="JBHTGQ010000031">
    <property type="protein sequence ID" value="MFC7751005.1"/>
    <property type="molecule type" value="Genomic_DNA"/>
</dbReference>
<sequence length="592" mass="66447">MPHHKRFAGRADDQSKPRGGRKRRSGCLSMSLGFLTLCLAAAAGIWHWVSSQPEQYVNPDWVGQEKPVFYRGDRLDHSALDSGEALKLALTDLQKLIDPGLVYEEASKSVILTTKDKVIRMQTDQLTATVNDKPFELQYPAVVQDEDVYVPLAPIAEWYGLSWKEHNRTGAVRLFKAGDVLQKGQVRTDENKPERVFRLREAPGKREAILADVPQGTELHIWGEENGWYRVQMDNGYIGYMNKSDVVLSGTETVPPVKTEAPKTPWKPTGGKIVMAWEHVVNKNPDTKSIPAMAGVNVVSPTWFHLKDGQGNLTNKADPAYVQWARGRGLQVWALFSNSFDPAITSEALATYDKRMKMIRQLVAFAQTYKLQGINIDFENVNLSDKDRLTQFVREMAPLLREQGLVVSIDVTVKDGSDNWSRFLDRPALAEAVDYMMVMAYDEHWASSPKSGSVSSLGWTESKGIVQLLEEDGIPPSKLVLGVPFYTRIWTEKPDAGGKVKVSSKAVGMETVRKLLADKGLKPVFLPDIGQNYVEYEENGALNRIWIEDEVSMTARAELVRKYDLAGIAAWRRGFEIPDIWGVIEETLKEKP</sequence>
<dbReference type="SUPFAM" id="SSF55383">
    <property type="entry name" value="Copper amine oxidase, domain N"/>
    <property type="match status" value="1"/>
</dbReference>
<keyword evidence="2" id="KW-1133">Transmembrane helix</keyword>
<dbReference type="Pfam" id="PF07833">
    <property type="entry name" value="Cu_amine_oxidN1"/>
    <property type="match status" value="1"/>
</dbReference>
<dbReference type="Gene3D" id="2.30.30.40">
    <property type="entry name" value="SH3 Domains"/>
    <property type="match status" value="1"/>
</dbReference>
<dbReference type="Pfam" id="PF00704">
    <property type="entry name" value="Glyco_hydro_18"/>
    <property type="match status" value="1"/>
</dbReference>
<dbReference type="InterPro" id="IPR036582">
    <property type="entry name" value="Mao_N_sf"/>
</dbReference>
<dbReference type="SUPFAM" id="SSF51445">
    <property type="entry name" value="(Trans)glycosidases"/>
    <property type="match status" value="1"/>
</dbReference>
<dbReference type="InterPro" id="IPR012854">
    <property type="entry name" value="Cu_amine_oxidase-like_N"/>
</dbReference>
<gene>
    <name evidence="4" type="ORF">ACFQWB_13850</name>
</gene>
<feature type="domain" description="GH18" evidence="3">
    <location>
        <begin position="271"/>
        <end position="591"/>
    </location>
</feature>
<name>A0ABW2V6E0_9BACL</name>
<dbReference type="Gene3D" id="3.30.457.10">
    <property type="entry name" value="Copper amine oxidase-like, N-terminal domain"/>
    <property type="match status" value="1"/>
</dbReference>
<feature type="transmembrane region" description="Helical" evidence="2">
    <location>
        <begin position="26"/>
        <end position="49"/>
    </location>
</feature>
<dbReference type="Proteomes" id="UP001596528">
    <property type="component" value="Unassembled WGS sequence"/>
</dbReference>
<evidence type="ECO:0000256" key="2">
    <source>
        <dbReference type="SAM" id="Phobius"/>
    </source>
</evidence>
<reference evidence="5" key="1">
    <citation type="journal article" date="2019" name="Int. J. Syst. Evol. Microbiol.">
        <title>The Global Catalogue of Microorganisms (GCM) 10K type strain sequencing project: providing services to taxonomists for standard genome sequencing and annotation.</title>
        <authorList>
            <consortium name="The Broad Institute Genomics Platform"/>
            <consortium name="The Broad Institute Genome Sequencing Center for Infectious Disease"/>
            <person name="Wu L."/>
            <person name="Ma J."/>
        </authorList>
    </citation>
    <scope>NUCLEOTIDE SEQUENCE [LARGE SCALE GENOMIC DNA]</scope>
    <source>
        <strain evidence="5">JCM 18657</strain>
    </source>
</reference>
<dbReference type="Gene3D" id="3.20.20.80">
    <property type="entry name" value="Glycosidases"/>
    <property type="match status" value="1"/>
</dbReference>
<evidence type="ECO:0000313" key="5">
    <source>
        <dbReference type="Proteomes" id="UP001596528"/>
    </source>
</evidence>
<dbReference type="InterPro" id="IPR003646">
    <property type="entry name" value="SH3-like_bac-type"/>
</dbReference>
<protein>
    <submittedName>
        <fullName evidence="4">Glycosyl hydrolase family 18 protein</fullName>
    </submittedName>
</protein>
<dbReference type="GO" id="GO:0016787">
    <property type="term" value="F:hydrolase activity"/>
    <property type="evidence" value="ECO:0007669"/>
    <property type="project" value="UniProtKB-KW"/>
</dbReference>
<evidence type="ECO:0000313" key="4">
    <source>
        <dbReference type="EMBL" id="MFC7751005.1"/>
    </source>
</evidence>
<dbReference type="PANTHER" id="PTHR46066">
    <property type="entry name" value="CHITINASE DOMAIN-CONTAINING PROTEIN 1 FAMILY MEMBER"/>
    <property type="match status" value="1"/>
</dbReference>
<organism evidence="4 5">
    <name type="scientific">Paenibacillus thermoaerophilus</name>
    <dbReference type="NCBI Taxonomy" id="1215385"/>
    <lineage>
        <taxon>Bacteria</taxon>
        <taxon>Bacillati</taxon>
        <taxon>Bacillota</taxon>
        <taxon>Bacilli</taxon>
        <taxon>Bacillales</taxon>
        <taxon>Paenibacillaceae</taxon>
        <taxon>Paenibacillus</taxon>
    </lineage>
</organism>
<evidence type="ECO:0000256" key="1">
    <source>
        <dbReference type="SAM" id="MobiDB-lite"/>
    </source>
</evidence>
<keyword evidence="5" id="KW-1185">Reference proteome</keyword>
<proteinExistence type="predicted"/>
<dbReference type="InterPro" id="IPR017853">
    <property type="entry name" value="GH"/>
</dbReference>
<dbReference type="PROSITE" id="PS51910">
    <property type="entry name" value="GH18_2"/>
    <property type="match status" value="1"/>
</dbReference>
<dbReference type="InterPro" id="IPR029070">
    <property type="entry name" value="Chitinase_insertion_sf"/>
</dbReference>
<keyword evidence="2" id="KW-0472">Membrane</keyword>
<feature type="region of interest" description="Disordered" evidence="1">
    <location>
        <begin position="1"/>
        <end position="24"/>
    </location>
</feature>
<dbReference type="Pfam" id="PF08239">
    <property type="entry name" value="SH3_3"/>
    <property type="match status" value="1"/>
</dbReference>
<keyword evidence="4" id="KW-0378">Hydrolase</keyword>
<dbReference type="Gene3D" id="3.10.50.10">
    <property type="match status" value="1"/>
</dbReference>
<dbReference type="InterPro" id="IPR001223">
    <property type="entry name" value="Glyco_hydro18_cat"/>
</dbReference>
<evidence type="ECO:0000259" key="3">
    <source>
        <dbReference type="PROSITE" id="PS51910"/>
    </source>
</evidence>
<dbReference type="PANTHER" id="PTHR46066:SF2">
    <property type="entry name" value="CHITINASE DOMAIN-CONTAINING PROTEIN 1"/>
    <property type="match status" value="1"/>
</dbReference>
<keyword evidence="2" id="KW-0812">Transmembrane</keyword>
<dbReference type="InterPro" id="IPR011583">
    <property type="entry name" value="Chitinase_II/V-like_cat"/>
</dbReference>